<dbReference type="Proteomes" id="UP000050525">
    <property type="component" value="Unassembled WGS sequence"/>
</dbReference>
<dbReference type="SUPFAM" id="SSF56436">
    <property type="entry name" value="C-type lectin-like"/>
    <property type="match status" value="3"/>
</dbReference>
<evidence type="ECO:0000256" key="3">
    <source>
        <dbReference type="SAM" id="Coils"/>
    </source>
</evidence>
<organism evidence="5 6">
    <name type="scientific">Alligator mississippiensis</name>
    <name type="common">American alligator</name>
    <dbReference type="NCBI Taxonomy" id="8496"/>
    <lineage>
        <taxon>Eukaryota</taxon>
        <taxon>Metazoa</taxon>
        <taxon>Chordata</taxon>
        <taxon>Craniata</taxon>
        <taxon>Vertebrata</taxon>
        <taxon>Euteleostomi</taxon>
        <taxon>Archelosauria</taxon>
        <taxon>Archosauria</taxon>
        <taxon>Crocodylia</taxon>
        <taxon>Alligatoridae</taxon>
        <taxon>Alligatorinae</taxon>
        <taxon>Alligator</taxon>
    </lineage>
</organism>
<dbReference type="InterPro" id="IPR016187">
    <property type="entry name" value="CTDL_fold"/>
</dbReference>
<dbReference type="InterPro" id="IPR033992">
    <property type="entry name" value="NKR-like_CTLD"/>
</dbReference>
<keyword evidence="3" id="KW-0175">Coiled coil</keyword>
<accession>A0A151M1I7</accession>
<evidence type="ECO:0000313" key="5">
    <source>
        <dbReference type="EMBL" id="KYO18352.1"/>
    </source>
</evidence>
<comment type="caution">
    <text evidence="5">The sequence shown here is derived from an EMBL/GenBank/DDBJ whole genome shotgun (WGS) entry which is preliminary data.</text>
</comment>
<dbReference type="PANTHER" id="PTHR47218:SF2">
    <property type="entry name" value="C-TYPE LECTIN DOMAIN-CONTAINING PROTEIN"/>
    <property type="match status" value="1"/>
</dbReference>
<dbReference type="GO" id="GO:0001872">
    <property type="term" value="F:(1-&gt;3)-beta-D-glucan binding"/>
    <property type="evidence" value="ECO:0007669"/>
    <property type="project" value="InterPro"/>
</dbReference>
<feature type="domain" description="C-type lectin" evidence="4">
    <location>
        <begin position="455"/>
        <end position="578"/>
    </location>
</feature>
<dbReference type="PANTHER" id="PTHR47218">
    <property type="entry name" value="C-TYPE LECTIN DOMAIN FAMILY 7 MEMBER A"/>
    <property type="match status" value="1"/>
</dbReference>
<feature type="coiled-coil region" evidence="3">
    <location>
        <begin position="403"/>
        <end position="430"/>
    </location>
</feature>
<keyword evidence="6" id="KW-1185">Reference proteome</keyword>
<evidence type="ECO:0000259" key="4">
    <source>
        <dbReference type="PROSITE" id="PS50041"/>
    </source>
</evidence>
<evidence type="ECO:0000256" key="1">
    <source>
        <dbReference type="ARBA" id="ARBA00004167"/>
    </source>
</evidence>
<evidence type="ECO:0000256" key="2">
    <source>
        <dbReference type="ARBA" id="ARBA00022734"/>
    </source>
</evidence>
<dbReference type="Pfam" id="PF00059">
    <property type="entry name" value="Lectin_C"/>
    <property type="match status" value="2"/>
</dbReference>
<dbReference type="AlphaFoldDB" id="A0A151M1I7"/>
<sequence length="590" mass="67950">MPQDLPPHQGEQCPSRWSRMKDKSYLFSPEKRTWAQCKSSCIPHAAELLMVENWEERNFINHELFQYYEERNSAVYYHRFWIGLSYNSETRKWVWVNGSELSSALFDLPDLSHASYDGGACVYVQETLKASFSWLPIALALGSQLLCLLLVIGYRVYNAQVIEKAREQKNFTAYVENLTHQLMSCRAQNTGHPETSQDMLLDKGERCPVRWSHSMDRSYLFSFEKITWEECKSSCIFHSATLLMINSPKELEGFYFPASSLFPAPCSPLWSGAQDFIKQESYAYYEDHGGLPQYYPFWIGLFYDPRHRRWIWVDGTALSSTVFSFPDPKDQHKSPLEMREQEITLPGLTLPTPPEHQRLTPKHVGHREFPMVSSSWSPLPLVLGIMSLSLMLLITARIYSSQLTDVIREQKKLSEQVKKLTQQLRSCQALNPGFLAPAEEQLSQRGKCPARWSHRKERSYLFSPENRVWEQCKSFCITQSAMLITIESKEEQSFIIRESFLYSEVRHGLPYYYPFWIGLSHNSETQKWVWVDSTALSTGLFSLPDSSNLTHQGGACVYYQAGAPKAGSCGEGRFCICEKKKDPAGQGHLN</sequence>
<proteinExistence type="predicted"/>
<dbReference type="SMART" id="SM00034">
    <property type="entry name" value="CLECT"/>
    <property type="match status" value="3"/>
</dbReference>
<evidence type="ECO:0000313" key="6">
    <source>
        <dbReference type="Proteomes" id="UP000050525"/>
    </source>
</evidence>
<dbReference type="InterPro" id="IPR042808">
    <property type="entry name" value="CLEC7A"/>
</dbReference>
<dbReference type="GO" id="GO:0016020">
    <property type="term" value="C:membrane"/>
    <property type="evidence" value="ECO:0007669"/>
    <property type="project" value="UniProtKB-SubCell"/>
</dbReference>
<dbReference type="EMBL" id="AKHW03006817">
    <property type="protein sequence ID" value="KYO18352.1"/>
    <property type="molecule type" value="Genomic_DNA"/>
</dbReference>
<reference evidence="5 6" key="1">
    <citation type="journal article" date="2012" name="Genome Biol.">
        <title>Sequencing three crocodilian genomes to illuminate the evolution of archosaurs and amniotes.</title>
        <authorList>
            <person name="St John J.A."/>
            <person name="Braun E.L."/>
            <person name="Isberg S.R."/>
            <person name="Miles L.G."/>
            <person name="Chong A.Y."/>
            <person name="Gongora J."/>
            <person name="Dalzell P."/>
            <person name="Moran C."/>
            <person name="Bed'hom B."/>
            <person name="Abzhanov A."/>
            <person name="Burgess S.C."/>
            <person name="Cooksey A.M."/>
            <person name="Castoe T.A."/>
            <person name="Crawford N.G."/>
            <person name="Densmore L.D."/>
            <person name="Drew J.C."/>
            <person name="Edwards S.V."/>
            <person name="Faircloth B.C."/>
            <person name="Fujita M.K."/>
            <person name="Greenwold M.J."/>
            <person name="Hoffmann F.G."/>
            <person name="Howard J.M."/>
            <person name="Iguchi T."/>
            <person name="Janes D.E."/>
            <person name="Khan S.Y."/>
            <person name="Kohno S."/>
            <person name="de Koning A.J."/>
            <person name="Lance S.L."/>
            <person name="McCarthy F.M."/>
            <person name="McCormack J.E."/>
            <person name="Merchant M.E."/>
            <person name="Peterson D.G."/>
            <person name="Pollock D.D."/>
            <person name="Pourmand N."/>
            <person name="Raney B.J."/>
            <person name="Roessler K.A."/>
            <person name="Sanford J.R."/>
            <person name="Sawyer R.H."/>
            <person name="Schmidt C.J."/>
            <person name="Triplett E.W."/>
            <person name="Tuberville T.D."/>
            <person name="Venegas-Anaya M."/>
            <person name="Howard J.T."/>
            <person name="Jarvis E.D."/>
            <person name="Guillette L.J.Jr."/>
            <person name="Glenn T.C."/>
            <person name="Green R.E."/>
            <person name="Ray D.A."/>
        </authorList>
    </citation>
    <scope>NUCLEOTIDE SEQUENCE [LARGE SCALE GENOMIC DNA]</scope>
    <source>
        <strain evidence="5">KSC_2009_1</strain>
    </source>
</reference>
<gene>
    <name evidence="5" type="ORF">Y1Q_0008480</name>
</gene>
<protein>
    <recommendedName>
        <fullName evidence="4">C-type lectin domain-containing protein</fullName>
    </recommendedName>
</protein>
<dbReference type="PROSITE" id="PS50041">
    <property type="entry name" value="C_TYPE_LECTIN_2"/>
    <property type="match status" value="2"/>
</dbReference>
<dbReference type="CDD" id="cd03593">
    <property type="entry name" value="CLECT_NK_receptors_like"/>
    <property type="match status" value="1"/>
</dbReference>
<name>A0A151M1I7_ALLMI</name>
<dbReference type="InterPro" id="IPR001304">
    <property type="entry name" value="C-type_lectin-like"/>
</dbReference>
<dbReference type="Gene3D" id="3.10.100.10">
    <property type="entry name" value="Mannose-Binding Protein A, subunit A"/>
    <property type="match status" value="3"/>
</dbReference>
<dbReference type="InterPro" id="IPR016186">
    <property type="entry name" value="C-type_lectin-like/link_sf"/>
</dbReference>
<comment type="subcellular location">
    <subcellularLocation>
        <location evidence="1">Membrane</location>
        <topology evidence="1">Single-pass membrane protein</topology>
    </subcellularLocation>
</comment>
<dbReference type="GO" id="GO:0071226">
    <property type="term" value="P:cellular response to molecule of fungal origin"/>
    <property type="evidence" value="ECO:0007669"/>
    <property type="project" value="InterPro"/>
</dbReference>
<keyword evidence="2" id="KW-0430">Lectin</keyword>
<feature type="domain" description="C-type lectin" evidence="4">
    <location>
        <begin position="20"/>
        <end position="148"/>
    </location>
</feature>